<dbReference type="Proteomes" id="UP000299102">
    <property type="component" value="Unassembled WGS sequence"/>
</dbReference>
<feature type="compositionally biased region" description="Basic and acidic residues" evidence="1">
    <location>
        <begin position="1"/>
        <end position="19"/>
    </location>
</feature>
<keyword evidence="3" id="KW-1185">Reference proteome</keyword>
<organism evidence="2 3">
    <name type="scientific">Eumeta variegata</name>
    <name type="common">Bagworm moth</name>
    <name type="synonym">Eumeta japonica</name>
    <dbReference type="NCBI Taxonomy" id="151549"/>
    <lineage>
        <taxon>Eukaryota</taxon>
        <taxon>Metazoa</taxon>
        <taxon>Ecdysozoa</taxon>
        <taxon>Arthropoda</taxon>
        <taxon>Hexapoda</taxon>
        <taxon>Insecta</taxon>
        <taxon>Pterygota</taxon>
        <taxon>Neoptera</taxon>
        <taxon>Endopterygota</taxon>
        <taxon>Lepidoptera</taxon>
        <taxon>Glossata</taxon>
        <taxon>Ditrysia</taxon>
        <taxon>Tineoidea</taxon>
        <taxon>Psychidae</taxon>
        <taxon>Oiketicinae</taxon>
        <taxon>Eumeta</taxon>
    </lineage>
</organism>
<dbReference type="AlphaFoldDB" id="A0A4C1Y5K0"/>
<sequence length="86" mass="10158">MDHKSNPVERTTRQEKEGKTLNPLGRRSQKISWLRLYPFGRISGFRRLQRGAEWRIKYGGMLRLWLAMVDNLLIIGDEKLFVVDTI</sequence>
<gene>
    <name evidence="2" type="ORF">EVAR_89332_1</name>
</gene>
<name>A0A4C1Y5K0_EUMVA</name>
<evidence type="ECO:0000313" key="3">
    <source>
        <dbReference type="Proteomes" id="UP000299102"/>
    </source>
</evidence>
<accession>A0A4C1Y5K0</accession>
<comment type="caution">
    <text evidence="2">The sequence shown here is derived from an EMBL/GenBank/DDBJ whole genome shotgun (WGS) entry which is preliminary data.</text>
</comment>
<proteinExistence type="predicted"/>
<reference evidence="2 3" key="1">
    <citation type="journal article" date="2019" name="Commun. Biol.">
        <title>The bagworm genome reveals a unique fibroin gene that provides high tensile strength.</title>
        <authorList>
            <person name="Kono N."/>
            <person name="Nakamura H."/>
            <person name="Ohtoshi R."/>
            <person name="Tomita M."/>
            <person name="Numata K."/>
            <person name="Arakawa K."/>
        </authorList>
    </citation>
    <scope>NUCLEOTIDE SEQUENCE [LARGE SCALE GENOMIC DNA]</scope>
</reference>
<evidence type="ECO:0000313" key="2">
    <source>
        <dbReference type="EMBL" id="GBP69829.1"/>
    </source>
</evidence>
<evidence type="ECO:0000256" key="1">
    <source>
        <dbReference type="SAM" id="MobiDB-lite"/>
    </source>
</evidence>
<dbReference type="EMBL" id="BGZK01001054">
    <property type="protein sequence ID" value="GBP69829.1"/>
    <property type="molecule type" value="Genomic_DNA"/>
</dbReference>
<feature type="region of interest" description="Disordered" evidence="1">
    <location>
        <begin position="1"/>
        <end position="23"/>
    </location>
</feature>
<protein>
    <submittedName>
        <fullName evidence="2">Uncharacterized protein</fullName>
    </submittedName>
</protein>